<keyword evidence="2" id="KW-0812">Transmembrane</keyword>
<feature type="compositionally biased region" description="Low complexity" evidence="1">
    <location>
        <begin position="162"/>
        <end position="172"/>
    </location>
</feature>
<evidence type="ECO:0000256" key="1">
    <source>
        <dbReference type="SAM" id="MobiDB-lite"/>
    </source>
</evidence>
<evidence type="ECO:0008006" key="5">
    <source>
        <dbReference type="Google" id="ProtNLM"/>
    </source>
</evidence>
<feature type="region of interest" description="Disordered" evidence="1">
    <location>
        <begin position="200"/>
        <end position="231"/>
    </location>
</feature>
<protein>
    <recommendedName>
        <fullName evidence="5">PI31 proteasome regulator N-terminal domain-containing protein</fullName>
    </recommendedName>
</protein>
<proteinExistence type="predicted"/>
<comment type="caution">
    <text evidence="3">The sequence shown here is derived from an EMBL/GenBank/DDBJ whole genome shotgun (WGS) entry which is preliminary data.</text>
</comment>
<feature type="transmembrane region" description="Helical" evidence="2">
    <location>
        <begin position="252"/>
        <end position="272"/>
    </location>
</feature>
<sequence>MDDVKLAQLLEKACPRPSYLASSDGGPALALALHCLMVEAGFVLAPEGGQGGSSDPEARFVPQKDWNGMFLDQWVFTYTKPGKARKFTMHCSLQARTKRMFVHSCEENNYANVCVLGLQLDNYVPHPAALRSNNWAAGAPPPPPPPAAESAAAAPPPPAGQPEPSESAASPPQRLPVVRNAAKMCELMTEYILNPLLQAAEDEQGPPPPEAAAVEAVEAAAETPQRQPGGGGGWWVWSAAADPAAAQGVRGYYATAVGVGLLAVGVAALLVLGRSRQTPGLGLWRRPDF</sequence>
<name>A0A9W6C0V4_9CHLO</name>
<dbReference type="AlphaFoldDB" id="A0A9W6C0V4"/>
<accession>A0A9W6C0V4</accession>
<evidence type="ECO:0000313" key="3">
    <source>
        <dbReference type="EMBL" id="GLC61817.1"/>
    </source>
</evidence>
<dbReference type="OrthoDB" id="529944at2759"/>
<evidence type="ECO:0000256" key="2">
    <source>
        <dbReference type="SAM" id="Phobius"/>
    </source>
</evidence>
<keyword evidence="4" id="KW-1185">Reference proteome</keyword>
<keyword evidence="2" id="KW-1133">Transmembrane helix</keyword>
<feature type="region of interest" description="Disordered" evidence="1">
    <location>
        <begin position="134"/>
        <end position="174"/>
    </location>
</feature>
<reference evidence="3 4" key="1">
    <citation type="journal article" date="2023" name="Commun. Biol.">
        <title>Reorganization of the ancestral sex-determining regions during the evolution of trioecy in Pleodorina starrii.</title>
        <authorList>
            <person name="Takahashi K."/>
            <person name="Suzuki S."/>
            <person name="Kawai-Toyooka H."/>
            <person name="Yamamoto K."/>
            <person name="Hamaji T."/>
            <person name="Ootsuki R."/>
            <person name="Yamaguchi H."/>
            <person name="Kawachi M."/>
            <person name="Higashiyama T."/>
            <person name="Nozaki H."/>
        </authorList>
    </citation>
    <scope>NUCLEOTIDE SEQUENCE [LARGE SCALE GENOMIC DNA]</scope>
    <source>
        <strain evidence="3 4">NIES-4479</strain>
    </source>
</reference>
<keyword evidence="2" id="KW-0472">Membrane</keyword>
<feature type="compositionally biased region" description="Low complexity" evidence="1">
    <location>
        <begin position="211"/>
        <end position="222"/>
    </location>
</feature>
<dbReference type="Proteomes" id="UP001165080">
    <property type="component" value="Unassembled WGS sequence"/>
</dbReference>
<organism evidence="3 4">
    <name type="scientific">Pleodorina starrii</name>
    <dbReference type="NCBI Taxonomy" id="330485"/>
    <lineage>
        <taxon>Eukaryota</taxon>
        <taxon>Viridiplantae</taxon>
        <taxon>Chlorophyta</taxon>
        <taxon>core chlorophytes</taxon>
        <taxon>Chlorophyceae</taxon>
        <taxon>CS clade</taxon>
        <taxon>Chlamydomonadales</taxon>
        <taxon>Volvocaceae</taxon>
        <taxon>Pleodorina</taxon>
    </lineage>
</organism>
<dbReference type="EMBL" id="BRXU01000052">
    <property type="protein sequence ID" value="GLC61817.1"/>
    <property type="molecule type" value="Genomic_DNA"/>
</dbReference>
<gene>
    <name evidence="3" type="primary">PLEST012024</name>
    <name evidence="3" type="ORF">PLESTB_001806400</name>
</gene>
<dbReference type="Gene3D" id="3.40.1000.30">
    <property type="match status" value="1"/>
</dbReference>
<evidence type="ECO:0000313" key="4">
    <source>
        <dbReference type="Proteomes" id="UP001165080"/>
    </source>
</evidence>